<sequence length="115" mass="13224">MICVEWLCLEQDQDDGEMVDNGRVALHSFRMSNCHSKVATVLRQHYNRPYFLPVDSKSSRVDWIFMGGPGPGAFVHFSLYFAHVTKELVLDTNQWYHATYIHPGEISITIGSEYN</sequence>
<dbReference type="EMBL" id="JH816435">
    <property type="protein sequence ID" value="EKC35647.1"/>
    <property type="molecule type" value="Genomic_DNA"/>
</dbReference>
<gene>
    <name evidence="1" type="ORF">CGI_10020338</name>
</gene>
<proteinExistence type="predicted"/>
<evidence type="ECO:0000313" key="1">
    <source>
        <dbReference type="EMBL" id="EKC35647.1"/>
    </source>
</evidence>
<name>K1QFK1_MAGGI</name>
<organism evidence="1">
    <name type="scientific">Magallana gigas</name>
    <name type="common">Pacific oyster</name>
    <name type="synonym">Crassostrea gigas</name>
    <dbReference type="NCBI Taxonomy" id="29159"/>
    <lineage>
        <taxon>Eukaryota</taxon>
        <taxon>Metazoa</taxon>
        <taxon>Spiralia</taxon>
        <taxon>Lophotrochozoa</taxon>
        <taxon>Mollusca</taxon>
        <taxon>Bivalvia</taxon>
        <taxon>Autobranchia</taxon>
        <taxon>Pteriomorphia</taxon>
        <taxon>Ostreida</taxon>
        <taxon>Ostreoidea</taxon>
        <taxon>Ostreidae</taxon>
        <taxon>Magallana</taxon>
    </lineage>
</organism>
<reference evidence="1" key="1">
    <citation type="journal article" date="2012" name="Nature">
        <title>The oyster genome reveals stress adaptation and complexity of shell formation.</title>
        <authorList>
            <person name="Zhang G."/>
            <person name="Fang X."/>
            <person name="Guo X."/>
            <person name="Li L."/>
            <person name="Luo R."/>
            <person name="Xu F."/>
            <person name="Yang P."/>
            <person name="Zhang L."/>
            <person name="Wang X."/>
            <person name="Qi H."/>
            <person name="Xiong Z."/>
            <person name="Que H."/>
            <person name="Xie Y."/>
            <person name="Holland P.W."/>
            <person name="Paps J."/>
            <person name="Zhu Y."/>
            <person name="Wu F."/>
            <person name="Chen Y."/>
            <person name="Wang J."/>
            <person name="Peng C."/>
            <person name="Meng J."/>
            <person name="Yang L."/>
            <person name="Liu J."/>
            <person name="Wen B."/>
            <person name="Zhang N."/>
            <person name="Huang Z."/>
            <person name="Zhu Q."/>
            <person name="Feng Y."/>
            <person name="Mount A."/>
            <person name="Hedgecock D."/>
            <person name="Xu Z."/>
            <person name="Liu Y."/>
            <person name="Domazet-Loso T."/>
            <person name="Du Y."/>
            <person name="Sun X."/>
            <person name="Zhang S."/>
            <person name="Liu B."/>
            <person name="Cheng P."/>
            <person name="Jiang X."/>
            <person name="Li J."/>
            <person name="Fan D."/>
            <person name="Wang W."/>
            <person name="Fu W."/>
            <person name="Wang T."/>
            <person name="Wang B."/>
            <person name="Zhang J."/>
            <person name="Peng Z."/>
            <person name="Li Y."/>
            <person name="Li N."/>
            <person name="Wang J."/>
            <person name="Chen M."/>
            <person name="He Y."/>
            <person name="Tan F."/>
            <person name="Song X."/>
            <person name="Zheng Q."/>
            <person name="Huang R."/>
            <person name="Yang H."/>
            <person name="Du X."/>
            <person name="Chen L."/>
            <person name="Yang M."/>
            <person name="Gaffney P.M."/>
            <person name="Wang S."/>
            <person name="Luo L."/>
            <person name="She Z."/>
            <person name="Ming Y."/>
            <person name="Huang W."/>
            <person name="Zhang S."/>
            <person name="Huang B."/>
            <person name="Zhang Y."/>
            <person name="Qu T."/>
            <person name="Ni P."/>
            <person name="Miao G."/>
            <person name="Wang J."/>
            <person name="Wang Q."/>
            <person name="Steinberg C.E."/>
            <person name="Wang H."/>
            <person name="Li N."/>
            <person name="Qian L."/>
            <person name="Zhang G."/>
            <person name="Li Y."/>
            <person name="Yang H."/>
            <person name="Liu X."/>
            <person name="Wang J."/>
            <person name="Yin Y."/>
            <person name="Wang J."/>
        </authorList>
    </citation>
    <scope>NUCLEOTIDE SEQUENCE [LARGE SCALE GENOMIC DNA]</scope>
    <source>
        <strain evidence="1">05x7-T-G4-1.051#20</strain>
    </source>
</reference>
<dbReference type="HOGENOM" id="CLU_2111239_0_0_1"/>
<dbReference type="AlphaFoldDB" id="K1QFK1"/>
<protein>
    <submittedName>
        <fullName evidence="1">Uncharacterized protein</fullName>
    </submittedName>
</protein>
<accession>K1QFK1</accession>
<dbReference type="InParanoid" id="K1QFK1"/>